<evidence type="ECO:0000256" key="1">
    <source>
        <dbReference type="SAM" id="MobiDB-lite"/>
    </source>
</evidence>
<reference evidence="2" key="1">
    <citation type="submission" date="2022-11" db="EMBL/GenBank/DDBJ databases">
        <title>Chromosomal genome sequence assembly and mating type (MAT) locus characterization of the leprose asexual lichenized fungus Lepraria neglecta (Nyl.) Erichsen.</title>
        <authorList>
            <person name="Allen J.L."/>
            <person name="Pfeffer B."/>
        </authorList>
    </citation>
    <scope>NUCLEOTIDE SEQUENCE</scope>
    <source>
        <strain evidence="2">Allen 5258</strain>
    </source>
</reference>
<keyword evidence="3" id="KW-1185">Reference proteome</keyword>
<proteinExistence type="predicted"/>
<dbReference type="AlphaFoldDB" id="A0AAD9YXW5"/>
<dbReference type="Proteomes" id="UP001276659">
    <property type="component" value="Unassembled WGS sequence"/>
</dbReference>
<organism evidence="2 3">
    <name type="scientific">Lepraria neglecta</name>
    <dbReference type="NCBI Taxonomy" id="209136"/>
    <lineage>
        <taxon>Eukaryota</taxon>
        <taxon>Fungi</taxon>
        <taxon>Dikarya</taxon>
        <taxon>Ascomycota</taxon>
        <taxon>Pezizomycotina</taxon>
        <taxon>Lecanoromycetes</taxon>
        <taxon>OSLEUM clade</taxon>
        <taxon>Lecanoromycetidae</taxon>
        <taxon>Lecanorales</taxon>
        <taxon>Lecanorineae</taxon>
        <taxon>Stereocaulaceae</taxon>
        <taxon>Lepraria</taxon>
    </lineage>
</organism>
<evidence type="ECO:0000313" key="2">
    <source>
        <dbReference type="EMBL" id="KAK3167625.1"/>
    </source>
</evidence>
<protein>
    <submittedName>
        <fullName evidence="2">Uncharacterized protein</fullName>
    </submittedName>
</protein>
<dbReference type="EMBL" id="JASNWA010000011">
    <property type="protein sequence ID" value="KAK3167625.1"/>
    <property type="molecule type" value="Genomic_DNA"/>
</dbReference>
<sequence>MSEKHTDTGSAYGAPGSSSDIDCARGIDKGGPGRQGTGNAVSFTSGLDFGSFSNDPTPPFHHGAPPDLGGTSPTTSAAPPFGQRQDPNGTSYPVGFPLGYVETGDQGKAFFQDPISTYEFGDRYGGQNTICNAPPIDQSQVFLEDPFGLGYAGDGNGASLSRYGSIITDKGLAFSQNPYMTSRHSHDMAFAGRGLDFPQILPSAGS</sequence>
<name>A0AAD9YXW5_9LECA</name>
<evidence type="ECO:0000313" key="3">
    <source>
        <dbReference type="Proteomes" id="UP001276659"/>
    </source>
</evidence>
<accession>A0AAD9YXW5</accession>
<feature type="region of interest" description="Disordered" evidence="1">
    <location>
        <begin position="1"/>
        <end position="97"/>
    </location>
</feature>
<gene>
    <name evidence="2" type="ORF">OEA41_010752</name>
</gene>
<comment type="caution">
    <text evidence="2">The sequence shown here is derived from an EMBL/GenBank/DDBJ whole genome shotgun (WGS) entry which is preliminary data.</text>
</comment>
<feature type="compositionally biased region" description="Polar residues" evidence="1">
    <location>
        <begin position="37"/>
        <end position="55"/>
    </location>
</feature>